<keyword evidence="5" id="KW-1185">Reference proteome</keyword>
<evidence type="ECO:0000313" key="4">
    <source>
        <dbReference type="EMBL" id="QGZ59705.1"/>
    </source>
</evidence>
<dbReference type="KEGG" id="pacp:FAZ97_32555"/>
<evidence type="ECO:0000256" key="1">
    <source>
        <dbReference type="PROSITE-ProRule" id="PRU00703"/>
    </source>
</evidence>
<sequence length="111" mass="11874">MRALDITTGSVVTAMPEMTIRDVATLFVDNDIGGLPVIDATGKVVRIVSHSDLLLRIENGAGRARRAWWREIMASSPREQAAPAAPHMVAGEAHDDDPIVHESLPGVAPTL</sequence>
<dbReference type="Gene3D" id="3.10.580.10">
    <property type="entry name" value="CBS-domain"/>
    <property type="match status" value="1"/>
</dbReference>
<feature type="region of interest" description="Disordered" evidence="2">
    <location>
        <begin position="79"/>
        <end position="111"/>
    </location>
</feature>
<dbReference type="SMART" id="SM00116">
    <property type="entry name" value="CBS"/>
    <property type="match status" value="1"/>
</dbReference>
<name>A0A7Z2JE39_9BURK</name>
<dbReference type="InterPro" id="IPR046342">
    <property type="entry name" value="CBS_dom_sf"/>
</dbReference>
<organism evidence="4 5">
    <name type="scientific">Paraburkholderia acidiphila</name>
    <dbReference type="NCBI Taxonomy" id="2571747"/>
    <lineage>
        <taxon>Bacteria</taxon>
        <taxon>Pseudomonadati</taxon>
        <taxon>Pseudomonadota</taxon>
        <taxon>Betaproteobacteria</taxon>
        <taxon>Burkholderiales</taxon>
        <taxon>Burkholderiaceae</taxon>
        <taxon>Paraburkholderia</taxon>
    </lineage>
</organism>
<gene>
    <name evidence="4" type="ORF">FAZ97_32555</name>
</gene>
<protein>
    <submittedName>
        <fullName evidence="4">CBS domain-containing protein</fullName>
    </submittedName>
</protein>
<accession>A0A7Z2JE39</accession>
<dbReference type="SUPFAM" id="SSF54631">
    <property type="entry name" value="CBS-domain pair"/>
    <property type="match status" value="1"/>
</dbReference>
<dbReference type="Pfam" id="PF00571">
    <property type="entry name" value="CBS"/>
    <property type="match status" value="1"/>
</dbReference>
<dbReference type="RefSeq" id="WP_158762883.1">
    <property type="nucleotide sequence ID" value="NZ_CP046912.1"/>
</dbReference>
<dbReference type="InterPro" id="IPR000644">
    <property type="entry name" value="CBS_dom"/>
</dbReference>
<dbReference type="PROSITE" id="PS51371">
    <property type="entry name" value="CBS"/>
    <property type="match status" value="1"/>
</dbReference>
<reference evidence="4 5" key="1">
    <citation type="submission" date="2019-12" db="EMBL/GenBank/DDBJ databases">
        <title>Paraburkholderia acidiphila 7Q-K02 sp. nov and Paraburkholderia acidisoli DHF22 sp. nov., two strains isolated from forest soil.</title>
        <authorList>
            <person name="Gao Z."/>
            <person name="Qiu L."/>
        </authorList>
    </citation>
    <scope>NUCLEOTIDE SEQUENCE [LARGE SCALE GENOMIC DNA]</scope>
    <source>
        <strain evidence="4 5">7Q-K02</strain>
    </source>
</reference>
<keyword evidence="1" id="KW-0129">CBS domain</keyword>
<evidence type="ECO:0000256" key="2">
    <source>
        <dbReference type="SAM" id="MobiDB-lite"/>
    </source>
</evidence>
<feature type="domain" description="CBS" evidence="3">
    <location>
        <begin position="6"/>
        <end position="65"/>
    </location>
</feature>
<proteinExistence type="predicted"/>
<dbReference type="OrthoDB" id="9790355at2"/>
<evidence type="ECO:0000313" key="5">
    <source>
        <dbReference type="Proteomes" id="UP000434209"/>
    </source>
</evidence>
<dbReference type="Proteomes" id="UP000434209">
    <property type="component" value="Chromosome 4"/>
</dbReference>
<dbReference type="EMBL" id="CP046912">
    <property type="protein sequence ID" value="QGZ59705.1"/>
    <property type="molecule type" value="Genomic_DNA"/>
</dbReference>
<evidence type="ECO:0000259" key="3">
    <source>
        <dbReference type="PROSITE" id="PS51371"/>
    </source>
</evidence>
<dbReference type="AlphaFoldDB" id="A0A7Z2JE39"/>